<keyword evidence="1" id="KW-1133">Transmembrane helix</keyword>
<organism evidence="2 3">
    <name type="scientific">Ligilactobacillus faecis</name>
    <dbReference type="NCBI Taxonomy" id="762833"/>
    <lineage>
        <taxon>Bacteria</taxon>
        <taxon>Bacillati</taxon>
        <taxon>Bacillota</taxon>
        <taxon>Bacilli</taxon>
        <taxon>Lactobacillales</taxon>
        <taxon>Lactobacillaceae</taxon>
        <taxon>Ligilactobacillus</taxon>
    </lineage>
</organism>
<accession>A0ABV4DNC5</accession>
<gene>
    <name evidence="2" type="ORF">AALT52_03580</name>
</gene>
<reference evidence="2 3" key="1">
    <citation type="submission" date="2024-03" db="EMBL/GenBank/DDBJ databases">
        <title>Mouse gut bacterial collection (mGBC) of GemPharmatech.</title>
        <authorList>
            <person name="He Y."/>
            <person name="Dong L."/>
            <person name="Wu D."/>
            <person name="Gao X."/>
            <person name="Lin Z."/>
        </authorList>
    </citation>
    <scope>NUCLEOTIDE SEQUENCE [LARGE SCALE GENOMIC DNA]</scope>
    <source>
        <strain evidence="2 3">15-30</strain>
    </source>
</reference>
<evidence type="ECO:0000313" key="2">
    <source>
        <dbReference type="EMBL" id="MEY8661972.1"/>
    </source>
</evidence>
<sequence>MADIVGARFFLALLFSVDIICCCLVIYFLLRLDTAIKTQYKFLLVFFFSLLVFLSLIAMMFVLLFGYNS</sequence>
<evidence type="ECO:0000256" key="1">
    <source>
        <dbReference type="SAM" id="Phobius"/>
    </source>
</evidence>
<name>A0ABV4DNC5_9LACO</name>
<keyword evidence="3" id="KW-1185">Reference proteome</keyword>
<protein>
    <submittedName>
        <fullName evidence="2">Uncharacterized protein</fullName>
    </submittedName>
</protein>
<proteinExistence type="predicted"/>
<feature type="transmembrane region" description="Helical" evidence="1">
    <location>
        <begin position="6"/>
        <end position="30"/>
    </location>
</feature>
<dbReference type="EMBL" id="JBCLUF010000009">
    <property type="protein sequence ID" value="MEY8661972.1"/>
    <property type="molecule type" value="Genomic_DNA"/>
</dbReference>
<dbReference type="RefSeq" id="WP_280606186.1">
    <property type="nucleotide sequence ID" value="NZ_CP123639.1"/>
</dbReference>
<keyword evidence="1" id="KW-0812">Transmembrane</keyword>
<comment type="caution">
    <text evidence="2">The sequence shown here is derived from an EMBL/GenBank/DDBJ whole genome shotgun (WGS) entry which is preliminary data.</text>
</comment>
<feature type="transmembrane region" description="Helical" evidence="1">
    <location>
        <begin position="42"/>
        <end position="67"/>
    </location>
</feature>
<evidence type="ECO:0000313" key="3">
    <source>
        <dbReference type="Proteomes" id="UP001565236"/>
    </source>
</evidence>
<keyword evidence="1" id="KW-0472">Membrane</keyword>
<dbReference type="Proteomes" id="UP001565236">
    <property type="component" value="Unassembled WGS sequence"/>
</dbReference>